<dbReference type="PIRSF" id="PIRSF012337">
    <property type="entry name" value="gp45"/>
    <property type="match status" value="1"/>
</dbReference>
<evidence type="ECO:0000313" key="4">
    <source>
        <dbReference type="EMBL" id="RKE91402.1"/>
    </source>
</evidence>
<evidence type="ECO:0000259" key="2">
    <source>
        <dbReference type="Pfam" id="PF06890"/>
    </source>
</evidence>
<evidence type="ECO:0000313" key="5">
    <source>
        <dbReference type="Proteomes" id="UP000225605"/>
    </source>
</evidence>
<dbReference type="EMBL" id="RAQI01000002">
    <property type="protein sequence ID" value="RKE91402.1"/>
    <property type="molecule type" value="Genomic_DNA"/>
</dbReference>
<dbReference type="InterPro" id="IPR053861">
    <property type="entry name" value="Phage_Mu_Gp45_N"/>
</dbReference>
<reference evidence="4 6" key="2">
    <citation type="submission" date="2018-09" db="EMBL/GenBank/DDBJ databases">
        <title>Genomic Encyclopedia of Archaeal and Bacterial Type Strains, Phase II (KMG-II): from individual species to whole genera.</title>
        <authorList>
            <person name="Goeker M."/>
        </authorList>
    </citation>
    <scope>NUCLEOTIDE SEQUENCE [LARGE SCALE GENOMIC DNA]</scope>
    <source>
        <strain evidence="4 6">DSM 16337</strain>
    </source>
</reference>
<dbReference type="Proteomes" id="UP000225605">
    <property type="component" value="Unassembled WGS sequence"/>
</dbReference>
<gene>
    <name evidence="4" type="ORF">BDE27_1624</name>
    <name evidence="3" type="ORF">Xehl_03537</name>
</gene>
<dbReference type="OrthoDB" id="9802994at2"/>
<dbReference type="Proteomes" id="UP000283568">
    <property type="component" value="Unassembled WGS sequence"/>
</dbReference>
<feature type="region of interest" description="Disordered" evidence="1">
    <location>
        <begin position="197"/>
        <end position="217"/>
    </location>
</feature>
<dbReference type="EMBL" id="NIBT01000024">
    <property type="protein sequence ID" value="PHM22526.1"/>
    <property type="molecule type" value="Genomic_DNA"/>
</dbReference>
<dbReference type="RefSeq" id="WP_099133697.1">
    <property type="nucleotide sequence ID" value="NZ_CAWNOJ010000036.1"/>
</dbReference>
<dbReference type="InterPro" id="IPR014462">
    <property type="entry name" value="Phage_Mu_Gp45"/>
</dbReference>
<sequence>MWPQVNQRINQALNSIRLAFRVVLGATDSRGKVQTIQAEGLADEQLQGQEFFQQYGYTSNPPPGTMGIVLPLNGRTSHGIVIATEHGAYRLTGLKTGEVAVYTDEGAKIVLKRGRLIEVDCDTYRVNCKTFEVNAANNADFNTPMVTTSEQLTAMAHITGNGGMAIRGGKGATFEGNINQTSGSYQTTGDVKAGNISVRGHKHTNGHNGGNTGSSIP</sequence>
<reference evidence="3 5" key="1">
    <citation type="journal article" date="2017" name="Nat. Microbiol.">
        <title>Natural product diversity associated with the nematode symbionts Photorhabdus and Xenorhabdus.</title>
        <authorList>
            <person name="Tobias N.J."/>
            <person name="Wolff H."/>
            <person name="Djahanschiri B."/>
            <person name="Grundmann F."/>
            <person name="Kronenwerth M."/>
            <person name="Shi Y.M."/>
            <person name="Simonyi S."/>
            <person name="Grun P."/>
            <person name="Shapiro-Ilan D."/>
            <person name="Pidot S.J."/>
            <person name="Stinear T.P."/>
            <person name="Ebersberger I."/>
            <person name="Bode H.B."/>
        </authorList>
    </citation>
    <scope>NUCLEOTIDE SEQUENCE [LARGE SCALE GENOMIC DNA]</scope>
    <source>
        <strain evidence="3 5">DSM 16337</strain>
    </source>
</reference>
<dbReference type="NCBIfam" id="TIGR01644">
    <property type="entry name" value="phage_P2_V"/>
    <property type="match status" value="1"/>
</dbReference>
<dbReference type="InterPro" id="IPR013046">
    <property type="entry name" value="GpV/Gp45"/>
</dbReference>
<feature type="domain" description="Bacteriophage Mu Gp45 N-terminal" evidence="2">
    <location>
        <begin position="21"/>
        <end position="87"/>
    </location>
</feature>
<evidence type="ECO:0000256" key="1">
    <source>
        <dbReference type="SAM" id="MobiDB-lite"/>
    </source>
</evidence>
<name>A0A2D0IL72_9GAMM</name>
<proteinExistence type="predicted"/>
<comment type="caution">
    <text evidence="3">The sequence shown here is derived from an EMBL/GenBank/DDBJ whole genome shotgun (WGS) entry which is preliminary data.</text>
</comment>
<accession>A0A2D0IL72</accession>
<feature type="compositionally biased region" description="Gly residues" evidence="1">
    <location>
        <begin position="207"/>
        <end position="217"/>
    </location>
</feature>
<organism evidence="3 5">
    <name type="scientific">Xenorhabdus ehlersii</name>
    <dbReference type="NCBI Taxonomy" id="290111"/>
    <lineage>
        <taxon>Bacteria</taxon>
        <taxon>Pseudomonadati</taxon>
        <taxon>Pseudomonadota</taxon>
        <taxon>Gammaproteobacteria</taxon>
        <taxon>Enterobacterales</taxon>
        <taxon>Morganellaceae</taxon>
        <taxon>Xenorhabdus</taxon>
    </lineage>
</organism>
<evidence type="ECO:0000313" key="6">
    <source>
        <dbReference type="Proteomes" id="UP000283568"/>
    </source>
</evidence>
<dbReference type="AlphaFoldDB" id="A0A2D0IL72"/>
<keyword evidence="6" id="KW-1185">Reference proteome</keyword>
<evidence type="ECO:0000313" key="3">
    <source>
        <dbReference type="EMBL" id="PHM22526.1"/>
    </source>
</evidence>
<dbReference type="Pfam" id="PF06890">
    <property type="entry name" value="Phage_Mu_Gp45"/>
    <property type="match status" value="1"/>
</dbReference>
<protein>
    <submittedName>
        <fullName evidence="4">Phage baseplate assembly protein V</fullName>
    </submittedName>
    <submittedName>
        <fullName evidence="3">Phage baseplate protein</fullName>
    </submittedName>
</protein>